<dbReference type="AlphaFoldDB" id="A0A381PHB7"/>
<feature type="domain" description="Type IX secretion system protein PorV" evidence="1">
    <location>
        <begin position="25"/>
        <end position="224"/>
    </location>
</feature>
<gene>
    <name evidence="2" type="ORF">METZ01_LOCUS18461</name>
</gene>
<dbReference type="EMBL" id="UINC01000963">
    <property type="protein sequence ID" value="SUZ65607.1"/>
    <property type="molecule type" value="Genomic_DNA"/>
</dbReference>
<reference evidence="2" key="1">
    <citation type="submission" date="2018-05" db="EMBL/GenBank/DDBJ databases">
        <authorList>
            <person name="Lanie J.A."/>
            <person name="Ng W.-L."/>
            <person name="Kazmierczak K.M."/>
            <person name="Andrzejewski T.M."/>
            <person name="Davidsen T.M."/>
            <person name="Wayne K.J."/>
            <person name="Tettelin H."/>
            <person name="Glass J.I."/>
            <person name="Rusch D."/>
            <person name="Podicherti R."/>
            <person name="Tsui H.-C.T."/>
            <person name="Winkler M.E."/>
        </authorList>
    </citation>
    <scope>NUCLEOTIDE SEQUENCE</scope>
</reference>
<evidence type="ECO:0000259" key="1">
    <source>
        <dbReference type="Pfam" id="PF19572"/>
    </source>
</evidence>
<name>A0A381PHB7_9ZZZZ</name>
<evidence type="ECO:0000313" key="2">
    <source>
        <dbReference type="EMBL" id="SUZ65607.1"/>
    </source>
</evidence>
<organism evidence="2">
    <name type="scientific">marine metagenome</name>
    <dbReference type="NCBI Taxonomy" id="408172"/>
    <lineage>
        <taxon>unclassified sequences</taxon>
        <taxon>metagenomes</taxon>
        <taxon>ecological metagenomes</taxon>
    </lineage>
</organism>
<dbReference type="Gene3D" id="2.40.160.60">
    <property type="entry name" value="Outer membrane protein transport protein (OMPP1/FadL/TodX)"/>
    <property type="match status" value="1"/>
</dbReference>
<dbReference type="NCBIfam" id="NF033709">
    <property type="entry name" value="PorV_fam"/>
    <property type="match status" value="1"/>
</dbReference>
<sequence>MSYKKSIFSLLLFSQIIMAQGEAGSLFLAINPGARANGMGEAQIGIANDAYATYYNPAGLSNLSNKHFSFMHTSYLPNLVDDMAYDFLTFAMPLKENSAIGGHFTYLNLGDQISTDDNGNELGSFSSYMYALNVSYSQKVDENSSWGVNGKYFYQELADLSNVDAATGSVAVDVGYFRHNAMNNPNLTMGAVLTNLGPGVSFGDGEEDPLPTRLGFGVGLSMLEGAGNLALDLNYEVNDQAMVTNLGFEYFLVENFALRAGFMNDPSGELSYTTLGIGARLDPVGFDVSYVMGGDLDPHSNMVRFSLSGSF</sequence>
<proteinExistence type="predicted"/>
<dbReference type="SUPFAM" id="SSF56935">
    <property type="entry name" value="Porins"/>
    <property type="match status" value="1"/>
</dbReference>
<dbReference type="Pfam" id="PF19572">
    <property type="entry name" value="PorV"/>
    <property type="match status" value="1"/>
</dbReference>
<dbReference type="InterPro" id="IPR045741">
    <property type="entry name" value="PorV"/>
</dbReference>
<protein>
    <recommendedName>
        <fullName evidence="1">Type IX secretion system protein PorV domain-containing protein</fullName>
    </recommendedName>
</protein>
<accession>A0A381PHB7</accession>